<evidence type="ECO:0000256" key="8">
    <source>
        <dbReference type="ARBA" id="ARBA00022968"/>
    </source>
</evidence>
<evidence type="ECO:0000256" key="10">
    <source>
        <dbReference type="ARBA" id="ARBA00023034"/>
    </source>
</evidence>
<keyword evidence="5" id="KW-0812">Transmembrane</keyword>
<keyword evidence="6" id="KW-0479">Metal-binding</keyword>
<dbReference type="GO" id="GO:0046872">
    <property type="term" value="F:metal ion binding"/>
    <property type="evidence" value="ECO:0007669"/>
    <property type="project" value="UniProtKB-KW"/>
</dbReference>
<protein>
    <recommendedName>
        <fullName evidence="14">Peptide O-xylosyltransferase</fullName>
    </recommendedName>
</protein>
<comment type="caution">
    <text evidence="15">The sequence shown here is derived from an EMBL/GenBank/DDBJ whole genome shotgun (WGS) entry which is preliminary data.</text>
</comment>
<name>A0A1Q5ZTL0_9SPHI</name>
<keyword evidence="9" id="KW-1133">Transmembrane helix</keyword>
<evidence type="ECO:0000256" key="3">
    <source>
        <dbReference type="ARBA" id="ARBA00022676"/>
    </source>
</evidence>
<dbReference type="InterPro" id="IPR003406">
    <property type="entry name" value="Glyco_trans_14"/>
</dbReference>
<reference evidence="15 16" key="1">
    <citation type="submission" date="2016-11" db="EMBL/GenBank/DDBJ databases">
        <title>Whole Genome Sequencing of Mucilaginibacter polytrichastri RG4-7(T) isolated from the moss sample.</title>
        <authorList>
            <person name="Li Y."/>
        </authorList>
    </citation>
    <scope>NUCLEOTIDE SEQUENCE [LARGE SCALE GENOMIC DNA]</scope>
    <source>
        <strain evidence="15 16">RG4-7</strain>
    </source>
</reference>
<dbReference type="PANTHER" id="PTHR46025">
    <property type="entry name" value="XYLOSYLTRANSFERASE OXT"/>
    <property type="match status" value="1"/>
</dbReference>
<evidence type="ECO:0000256" key="4">
    <source>
        <dbReference type="ARBA" id="ARBA00022679"/>
    </source>
</evidence>
<keyword evidence="10" id="KW-0333">Golgi apparatus</keyword>
<accession>A0A1Q5ZTL0</accession>
<dbReference type="EMBL" id="MPPL01000001">
    <property type="protein sequence ID" value="OKS85109.1"/>
    <property type="molecule type" value="Genomic_DNA"/>
</dbReference>
<evidence type="ECO:0000256" key="5">
    <source>
        <dbReference type="ARBA" id="ARBA00022692"/>
    </source>
</evidence>
<keyword evidence="7" id="KW-0256">Endoplasmic reticulum</keyword>
<proteinExistence type="predicted"/>
<dbReference type="GO" id="GO:0015012">
    <property type="term" value="P:heparan sulfate proteoglycan biosynthetic process"/>
    <property type="evidence" value="ECO:0007669"/>
    <property type="project" value="TreeGrafter"/>
</dbReference>
<dbReference type="RefSeq" id="WP_074487931.1">
    <property type="nucleotide sequence ID" value="NZ_FPAM01000001.1"/>
</dbReference>
<dbReference type="OrthoDB" id="7943907at2"/>
<organism evidence="15 16">
    <name type="scientific">Mucilaginibacter polytrichastri</name>
    <dbReference type="NCBI Taxonomy" id="1302689"/>
    <lineage>
        <taxon>Bacteria</taxon>
        <taxon>Pseudomonadati</taxon>
        <taxon>Bacteroidota</taxon>
        <taxon>Sphingobacteriia</taxon>
        <taxon>Sphingobacteriales</taxon>
        <taxon>Sphingobacteriaceae</taxon>
        <taxon>Mucilaginibacter</taxon>
    </lineage>
</organism>
<evidence type="ECO:0000256" key="7">
    <source>
        <dbReference type="ARBA" id="ARBA00022824"/>
    </source>
</evidence>
<dbReference type="STRING" id="1302689.RG47T_0548"/>
<evidence type="ECO:0000256" key="12">
    <source>
        <dbReference type="ARBA" id="ARBA00023157"/>
    </source>
</evidence>
<dbReference type="Pfam" id="PF02485">
    <property type="entry name" value="Branch"/>
    <property type="match status" value="1"/>
</dbReference>
<dbReference type="GO" id="GO:0016020">
    <property type="term" value="C:membrane"/>
    <property type="evidence" value="ECO:0007669"/>
    <property type="project" value="InterPro"/>
</dbReference>
<keyword evidence="3" id="KW-0328">Glycosyltransferase</keyword>
<dbReference type="PANTHER" id="PTHR46025:SF3">
    <property type="entry name" value="XYLOSYLTRANSFERASE OXT"/>
    <property type="match status" value="1"/>
</dbReference>
<comment type="subcellular location">
    <subcellularLocation>
        <location evidence="2">Endoplasmic reticulum membrane</location>
        <topology evidence="2">Single-pass type II membrane protein</topology>
    </subcellularLocation>
    <subcellularLocation>
        <location evidence="1">Golgi apparatus membrane</location>
        <topology evidence="1">Single-pass type II membrane protein</topology>
    </subcellularLocation>
</comment>
<evidence type="ECO:0000256" key="14">
    <source>
        <dbReference type="ARBA" id="ARBA00042865"/>
    </source>
</evidence>
<evidence type="ECO:0000256" key="9">
    <source>
        <dbReference type="ARBA" id="ARBA00022989"/>
    </source>
</evidence>
<keyword evidence="13" id="KW-0325">Glycoprotein</keyword>
<dbReference type="GO" id="GO:0030158">
    <property type="term" value="F:protein xylosyltransferase activity"/>
    <property type="evidence" value="ECO:0007669"/>
    <property type="project" value="InterPro"/>
</dbReference>
<evidence type="ECO:0000256" key="13">
    <source>
        <dbReference type="ARBA" id="ARBA00023180"/>
    </source>
</evidence>
<evidence type="ECO:0000313" key="15">
    <source>
        <dbReference type="EMBL" id="OKS85109.1"/>
    </source>
</evidence>
<evidence type="ECO:0000313" key="16">
    <source>
        <dbReference type="Proteomes" id="UP000186720"/>
    </source>
</evidence>
<evidence type="ECO:0000256" key="1">
    <source>
        <dbReference type="ARBA" id="ARBA00004323"/>
    </source>
</evidence>
<keyword evidence="16" id="KW-1185">Reference proteome</keyword>
<keyword evidence="12" id="KW-1015">Disulfide bond</keyword>
<dbReference type="GO" id="GO:0050650">
    <property type="term" value="P:chondroitin sulfate proteoglycan biosynthetic process"/>
    <property type="evidence" value="ECO:0007669"/>
    <property type="project" value="TreeGrafter"/>
</dbReference>
<keyword evidence="4" id="KW-0808">Transferase</keyword>
<dbReference type="InterPro" id="IPR043538">
    <property type="entry name" value="XYLT"/>
</dbReference>
<keyword evidence="8" id="KW-0735">Signal-anchor</keyword>
<evidence type="ECO:0000256" key="2">
    <source>
        <dbReference type="ARBA" id="ARBA00004648"/>
    </source>
</evidence>
<dbReference type="Proteomes" id="UP000186720">
    <property type="component" value="Unassembled WGS sequence"/>
</dbReference>
<evidence type="ECO:0000256" key="11">
    <source>
        <dbReference type="ARBA" id="ARBA00023136"/>
    </source>
</evidence>
<evidence type="ECO:0000256" key="6">
    <source>
        <dbReference type="ARBA" id="ARBA00022723"/>
    </source>
</evidence>
<gene>
    <name evidence="15" type="ORF">RG47T_0548</name>
</gene>
<sequence length="278" mass="33151">MKVAHLILTYTNPKLTERLIKRLSHPEFDFYIHVDKKFSIKPYLYLQQYPNVFLVHNREDVRWAGYNTIKATFKCIKEIASTGIKYDYINFISGQDYPTKSPEYMLDFLTRNQGKEFIEFESIQDDWLEALPRITRYHFANFTFKGRYRLERLINIFTPKRKLPEDLKPYGKSMFWILSIDCAKYVVDYVESKPHLERFFLFTWGSDEFVFQTVLMNSDYKDKLVNNDYRYIDWSAGGSHPKTLTIKDFAALKNTDDLFARKFSVDADSKLLDMLDEL</sequence>
<keyword evidence="11" id="KW-0472">Membrane</keyword>
<dbReference type="AlphaFoldDB" id="A0A1Q5ZTL0"/>